<evidence type="ECO:0000313" key="1">
    <source>
        <dbReference type="EMBL" id="MDA0159451.1"/>
    </source>
</evidence>
<gene>
    <name evidence="1" type="ORF">OM076_04175</name>
</gene>
<proteinExistence type="predicted"/>
<dbReference type="EMBL" id="JAPDOD010000002">
    <property type="protein sequence ID" value="MDA0159451.1"/>
    <property type="molecule type" value="Genomic_DNA"/>
</dbReference>
<organism evidence="1 2">
    <name type="scientific">Solirubrobacter ginsenosidimutans</name>
    <dbReference type="NCBI Taxonomy" id="490573"/>
    <lineage>
        <taxon>Bacteria</taxon>
        <taxon>Bacillati</taxon>
        <taxon>Actinomycetota</taxon>
        <taxon>Thermoleophilia</taxon>
        <taxon>Solirubrobacterales</taxon>
        <taxon>Solirubrobacteraceae</taxon>
        <taxon>Solirubrobacter</taxon>
    </lineage>
</organism>
<dbReference type="Proteomes" id="UP001149140">
    <property type="component" value="Unassembled WGS sequence"/>
</dbReference>
<protein>
    <submittedName>
        <fullName evidence="1">Uncharacterized protein</fullName>
    </submittedName>
</protein>
<name>A0A9X3S0S6_9ACTN</name>
<sequence>MSEYERATTSMTFGSLPEPIRAAVRAKAESLQLTVADDAPAFLTHSRKLKRSGMLNRMLGGDQDKAHDTALVIGAKDVLVATHGEKRGTAVLAARLDDTDVSAMSERLSELSGISADDGMSVNGFPVSGTEGNGRGSFYVGLGPPEGAAARTALIEAIRAAKA</sequence>
<comment type="caution">
    <text evidence="1">The sequence shown here is derived from an EMBL/GenBank/DDBJ whole genome shotgun (WGS) entry which is preliminary data.</text>
</comment>
<accession>A0A9X3S0S6</accession>
<keyword evidence="2" id="KW-1185">Reference proteome</keyword>
<evidence type="ECO:0000313" key="2">
    <source>
        <dbReference type="Proteomes" id="UP001149140"/>
    </source>
</evidence>
<dbReference type="AlphaFoldDB" id="A0A9X3S0S6"/>
<dbReference type="RefSeq" id="WP_270038166.1">
    <property type="nucleotide sequence ID" value="NZ_JAPDOD010000002.1"/>
</dbReference>
<reference evidence="1" key="1">
    <citation type="submission" date="2022-10" db="EMBL/GenBank/DDBJ databases">
        <title>The WGS of Solirubrobacter ginsenosidimutans DSM 21036.</title>
        <authorList>
            <person name="Jiang Z."/>
        </authorList>
    </citation>
    <scope>NUCLEOTIDE SEQUENCE</scope>
    <source>
        <strain evidence="1">DSM 21036</strain>
    </source>
</reference>